<comment type="cofactor">
    <cofactor evidence="7">
        <name>Zn(2+)</name>
        <dbReference type="ChEBI" id="CHEBI:29105"/>
    </cofactor>
    <text evidence="7">Binds 1 zinc ion per subunit.</text>
</comment>
<dbReference type="GO" id="GO:0004089">
    <property type="term" value="F:carbonate dehydratase activity"/>
    <property type="evidence" value="ECO:0007669"/>
    <property type="project" value="UniProtKB-UniRule"/>
</dbReference>
<dbReference type="GO" id="GO:0008270">
    <property type="term" value="F:zinc ion binding"/>
    <property type="evidence" value="ECO:0007669"/>
    <property type="project" value="UniProtKB-UniRule"/>
</dbReference>
<evidence type="ECO:0000256" key="1">
    <source>
        <dbReference type="ARBA" id="ARBA00006217"/>
    </source>
</evidence>
<dbReference type="GeneID" id="9534207"/>
<dbReference type="GO" id="GO:0034599">
    <property type="term" value="P:cellular response to oxidative stress"/>
    <property type="evidence" value="ECO:0007669"/>
    <property type="project" value="TreeGrafter"/>
</dbReference>
<evidence type="ECO:0000256" key="7">
    <source>
        <dbReference type="PIRSR" id="PIRSR601765-1"/>
    </source>
</evidence>
<dbReference type="GO" id="GO:0071244">
    <property type="term" value="P:cellular response to carbon dioxide"/>
    <property type="evidence" value="ECO:0007669"/>
    <property type="project" value="TreeGrafter"/>
</dbReference>
<name>C9SWN9_VERA1</name>
<proteinExistence type="inferred from homology"/>
<dbReference type="Pfam" id="PF00484">
    <property type="entry name" value="Pro_CA"/>
    <property type="match status" value="1"/>
</dbReference>
<dbReference type="AlphaFoldDB" id="C9SWN9"/>
<evidence type="ECO:0000313" key="9">
    <source>
        <dbReference type="EMBL" id="EEY23204.1"/>
    </source>
</evidence>
<comment type="function">
    <text evidence="8">Reversible hydration of carbon dioxide.</text>
</comment>
<dbReference type="RefSeq" id="XP_003000819.1">
    <property type="nucleotide sequence ID" value="XM_003000773.1"/>
</dbReference>
<dbReference type="KEGG" id="val:VDBG_09314"/>
<protein>
    <recommendedName>
        <fullName evidence="2 8">Carbonic anhydrase</fullName>
        <ecNumber evidence="2 8">4.2.1.1</ecNumber>
    </recommendedName>
    <alternativeName>
        <fullName evidence="8">Carbonate dehydratase</fullName>
    </alternativeName>
</protein>
<keyword evidence="3 7" id="KW-0479">Metal-binding</keyword>
<reference evidence="10" key="1">
    <citation type="journal article" date="2011" name="PLoS Pathog.">
        <title>Comparative genomics yields insights into niche adaptation of plant vascular wilt pathogens.</title>
        <authorList>
            <person name="Klosterman S.J."/>
            <person name="Subbarao K.V."/>
            <person name="Kang S."/>
            <person name="Veronese P."/>
            <person name="Gold S.E."/>
            <person name="Thomma B.P.H.J."/>
            <person name="Chen Z."/>
            <person name="Henrissat B."/>
            <person name="Lee Y.-H."/>
            <person name="Park J."/>
            <person name="Garcia-Pedrajas M.D."/>
            <person name="Barbara D.J."/>
            <person name="Anchieta A."/>
            <person name="de Jonge R."/>
            <person name="Santhanam P."/>
            <person name="Maruthachalam K."/>
            <person name="Atallah Z."/>
            <person name="Amyotte S.G."/>
            <person name="Paz Z."/>
            <person name="Inderbitzin P."/>
            <person name="Hayes R.J."/>
            <person name="Heiman D.I."/>
            <person name="Young S."/>
            <person name="Zeng Q."/>
            <person name="Engels R."/>
            <person name="Galagan J."/>
            <person name="Cuomo C.A."/>
            <person name="Dobinson K.F."/>
            <person name="Ma L.-J."/>
        </authorList>
    </citation>
    <scope>NUCLEOTIDE SEQUENCE [LARGE SCALE GENOMIC DNA]</scope>
    <source>
        <strain evidence="10">VaMs.102 / ATCC MYA-4576 / FGSC 10136</strain>
    </source>
</reference>
<comment type="catalytic activity">
    <reaction evidence="6 8">
        <text>hydrogencarbonate + H(+) = CO2 + H2O</text>
        <dbReference type="Rhea" id="RHEA:10748"/>
        <dbReference type="ChEBI" id="CHEBI:15377"/>
        <dbReference type="ChEBI" id="CHEBI:15378"/>
        <dbReference type="ChEBI" id="CHEBI:16526"/>
        <dbReference type="ChEBI" id="CHEBI:17544"/>
        <dbReference type="EC" id="4.2.1.1"/>
    </reaction>
</comment>
<dbReference type="OrthoDB" id="10248475at2759"/>
<keyword evidence="4 7" id="KW-0862">Zinc</keyword>
<evidence type="ECO:0000256" key="4">
    <source>
        <dbReference type="ARBA" id="ARBA00022833"/>
    </source>
</evidence>
<dbReference type="EMBL" id="DS985227">
    <property type="protein sequence ID" value="EEY23204.1"/>
    <property type="molecule type" value="Genomic_DNA"/>
</dbReference>
<dbReference type="GO" id="GO:0005737">
    <property type="term" value="C:cytoplasm"/>
    <property type="evidence" value="ECO:0007669"/>
    <property type="project" value="TreeGrafter"/>
</dbReference>
<dbReference type="eggNOG" id="KOG1578">
    <property type="taxonomic scope" value="Eukaryota"/>
</dbReference>
<dbReference type="Proteomes" id="UP000008698">
    <property type="component" value="Unassembled WGS sequence"/>
</dbReference>
<dbReference type="InterPro" id="IPR001765">
    <property type="entry name" value="Carbonic_anhydrase"/>
</dbReference>
<dbReference type="EC" id="4.2.1.1" evidence="2 8"/>
<dbReference type="PANTHER" id="PTHR11002">
    <property type="entry name" value="CARBONIC ANHYDRASE"/>
    <property type="match status" value="1"/>
</dbReference>
<accession>C9SWN9</accession>
<evidence type="ECO:0000256" key="6">
    <source>
        <dbReference type="ARBA" id="ARBA00048348"/>
    </source>
</evidence>
<evidence type="ECO:0000256" key="8">
    <source>
        <dbReference type="RuleBase" id="RU003956"/>
    </source>
</evidence>
<evidence type="ECO:0000313" key="10">
    <source>
        <dbReference type="Proteomes" id="UP000008698"/>
    </source>
</evidence>
<dbReference type="PANTHER" id="PTHR11002:SF76">
    <property type="entry name" value="CARBONIC ANHYDRASE"/>
    <property type="match status" value="1"/>
</dbReference>
<dbReference type="STRING" id="526221.C9SWN9"/>
<organism evidence="10">
    <name type="scientific">Verticillium alfalfae (strain VaMs.102 / ATCC MYA-4576 / FGSC 10136)</name>
    <name type="common">Verticillium wilt of alfalfa</name>
    <name type="synonym">Verticillium albo-atrum</name>
    <dbReference type="NCBI Taxonomy" id="526221"/>
    <lineage>
        <taxon>Eukaryota</taxon>
        <taxon>Fungi</taxon>
        <taxon>Dikarya</taxon>
        <taxon>Ascomycota</taxon>
        <taxon>Pezizomycotina</taxon>
        <taxon>Sordariomycetes</taxon>
        <taxon>Hypocreomycetidae</taxon>
        <taxon>Glomerellales</taxon>
        <taxon>Plectosphaerellaceae</taxon>
        <taxon>Verticillium</taxon>
    </lineage>
</organism>
<dbReference type="Gene3D" id="3.40.1050.10">
    <property type="entry name" value="Carbonic anhydrase"/>
    <property type="match status" value="1"/>
</dbReference>
<keyword evidence="10" id="KW-1185">Reference proteome</keyword>
<keyword evidence="5 8" id="KW-0456">Lyase</keyword>
<gene>
    <name evidence="9" type="ORF">VDBG_09314</name>
</gene>
<feature type="binding site" evidence="7">
    <location>
        <position position="95"/>
    </location>
    <ligand>
        <name>Zn(2+)</name>
        <dbReference type="ChEBI" id="CHEBI:29105"/>
    </ligand>
</feature>
<feature type="binding site" evidence="7">
    <location>
        <position position="92"/>
    </location>
    <ligand>
        <name>Zn(2+)</name>
        <dbReference type="ChEBI" id="CHEBI:29105"/>
    </ligand>
</feature>
<feature type="binding site" evidence="7">
    <location>
        <position position="38"/>
    </location>
    <ligand>
        <name>Zn(2+)</name>
        <dbReference type="ChEBI" id="CHEBI:29105"/>
    </ligand>
</feature>
<evidence type="ECO:0000256" key="2">
    <source>
        <dbReference type="ARBA" id="ARBA00012925"/>
    </source>
</evidence>
<dbReference type="SMART" id="SM00947">
    <property type="entry name" value="Pro_CA"/>
    <property type="match status" value="1"/>
</dbReference>
<comment type="similarity">
    <text evidence="1 8">Belongs to the beta-class carbonic anhydrase family.</text>
</comment>
<sequence length="226" mass="24385">MLGSFQPQAGYKTGEKPAVLQSQADSQLPSILWLECSDCRIPASNISGLHPNDILTHRNVGNIISPLDISTSAVIEFAVAHLAVKHVVICGHSECMGMQSAMALKRVGGTLDTWLAPLRAIRQQLSNELSYLQDDGAREMLIAERNVEDGVAALLANVTIQEHIASRNLQVHGYMLDAPSGRIRDLGLGPKSSILTAIANPPHEIIRGNYAQLIFEEDGTATMTAK</sequence>
<evidence type="ECO:0000256" key="5">
    <source>
        <dbReference type="ARBA" id="ARBA00023239"/>
    </source>
</evidence>
<dbReference type="OMA" id="NVAWAHE"/>
<dbReference type="SUPFAM" id="SSF53056">
    <property type="entry name" value="beta-carbonic anhydrase, cab"/>
    <property type="match status" value="1"/>
</dbReference>
<feature type="binding site" evidence="7">
    <location>
        <position position="36"/>
    </location>
    <ligand>
        <name>Zn(2+)</name>
        <dbReference type="ChEBI" id="CHEBI:29105"/>
    </ligand>
</feature>
<evidence type="ECO:0000256" key="3">
    <source>
        <dbReference type="ARBA" id="ARBA00022723"/>
    </source>
</evidence>
<dbReference type="HOGENOM" id="CLU_053879_3_1_1"/>
<dbReference type="InterPro" id="IPR036874">
    <property type="entry name" value="Carbonic_anhydrase_sf"/>
</dbReference>